<protein>
    <recommendedName>
        <fullName evidence="2">BEACH domain-containing protein</fullName>
    </recommendedName>
</protein>
<dbReference type="PANTHER" id="PTHR13743">
    <property type="entry name" value="BEIGE/BEACH-RELATED"/>
    <property type="match status" value="1"/>
</dbReference>
<feature type="compositionally biased region" description="Low complexity" evidence="1">
    <location>
        <begin position="634"/>
        <end position="646"/>
    </location>
</feature>
<feature type="compositionally biased region" description="Acidic residues" evidence="1">
    <location>
        <begin position="526"/>
        <end position="549"/>
    </location>
</feature>
<feature type="compositionally biased region" description="Basic residues" evidence="1">
    <location>
        <begin position="619"/>
        <end position="629"/>
    </location>
</feature>
<proteinExistence type="predicted"/>
<feature type="compositionally biased region" description="Low complexity" evidence="1">
    <location>
        <begin position="204"/>
        <end position="219"/>
    </location>
</feature>
<accession>A0A7S1ZCU3</accession>
<feature type="region of interest" description="Disordered" evidence="1">
    <location>
        <begin position="756"/>
        <end position="792"/>
    </location>
</feature>
<feature type="region of interest" description="Disordered" evidence="1">
    <location>
        <begin position="263"/>
        <end position="339"/>
    </location>
</feature>
<dbReference type="PROSITE" id="PS50197">
    <property type="entry name" value="BEACH"/>
    <property type="match status" value="1"/>
</dbReference>
<dbReference type="Pfam" id="PF02138">
    <property type="entry name" value="Beach"/>
    <property type="match status" value="1"/>
</dbReference>
<feature type="compositionally biased region" description="Acidic residues" evidence="1">
    <location>
        <begin position="1159"/>
        <end position="1169"/>
    </location>
</feature>
<dbReference type="InterPro" id="IPR050865">
    <property type="entry name" value="BEACH_Domain"/>
</dbReference>
<feature type="compositionally biased region" description="Low complexity" evidence="1">
    <location>
        <begin position="267"/>
        <end position="290"/>
    </location>
</feature>
<feature type="domain" description="BEACH" evidence="2">
    <location>
        <begin position="1293"/>
        <end position="1589"/>
    </location>
</feature>
<gene>
    <name evidence="3" type="ORF">DBRI1063_LOCUS13695</name>
</gene>
<feature type="compositionally biased region" description="Polar residues" evidence="1">
    <location>
        <begin position="220"/>
        <end position="230"/>
    </location>
</feature>
<organism evidence="3">
    <name type="scientific">Ditylum brightwellii</name>
    <dbReference type="NCBI Taxonomy" id="49249"/>
    <lineage>
        <taxon>Eukaryota</taxon>
        <taxon>Sar</taxon>
        <taxon>Stramenopiles</taxon>
        <taxon>Ochrophyta</taxon>
        <taxon>Bacillariophyta</taxon>
        <taxon>Mediophyceae</taxon>
        <taxon>Lithodesmiophycidae</taxon>
        <taxon>Lithodesmiales</taxon>
        <taxon>Lithodesmiaceae</taxon>
        <taxon>Ditylum</taxon>
    </lineage>
</organism>
<dbReference type="SUPFAM" id="SSF81837">
    <property type="entry name" value="BEACH domain"/>
    <property type="match status" value="1"/>
</dbReference>
<feature type="compositionally biased region" description="Basic residues" evidence="1">
    <location>
        <begin position="1193"/>
        <end position="1202"/>
    </location>
</feature>
<dbReference type="Gene3D" id="1.10.1540.10">
    <property type="entry name" value="BEACH domain"/>
    <property type="match status" value="1"/>
</dbReference>
<feature type="compositionally biased region" description="Basic and acidic residues" evidence="1">
    <location>
        <begin position="305"/>
        <end position="316"/>
    </location>
</feature>
<evidence type="ECO:0000256" key="1">
    <source>
        <dbReference type="SAM" id="MobiDB-lite"/>
    </source>
</evidence>
<dbReference type="InterPro" id="IPR036372">
    <property type="entry name" value="BEACH_dom_sf"/>
</dbReference>
<feature type="region of interest" description="Disordered" evidence="1">
    <location>
        <begin position="1"/>
        <end position="29"/>
    </location>
</feature>
<reference evidence="3" key="1">
    <citation type="submission" date="2021-01" db="EMBL/GenBank/DDBJ databases">
        <authorList>
            <person name="Corre E."/>
            <person name="Pelletier E."/>
            <person name="Niang G."/>
            <person name="Scheremetjew M."/>
            <person name="Finn R."/>
            <person name="Kale V."/>
            <person name="Holt S."/>
            <person name="Cochrane G."/>
            <person name="Meng A."/>
            <person name="Brown T."/>
            <person name="Cohen L."/>
        </authorList>
    </citation>
    <scope>NUCLEOTIDE SEQUENCE</scope>
    <source>
        <strain evidence="3">Pop2</strain>
    </source>
</reference>
<feature type="compositionally biased region" description="Low complexity" evidence="1">
    <location>
        <begin position="135"/>
        <end position="145"/>
    </location>
</feature>
<feature type="region of interest" description="Disordered" evidence="1">
    <location>
        <begin position="1606"/>
        <end position="1631"/>
    </location>
</feature>
<dbReference type="InterPro" id="IPR000409">
    <property type="entry name" value="BEACH_dom"/>
</dbReference>
<dbReference type="PANTHER" id="PTHR13743:SF123">
    <property type="entry name" value="PROTEIN FAN"/>
    <property type="match status" value="1"/>
</dbReference>
<feature type="compositionally biased region" description="Low complexity" evidence="1">
    <location>
        <begin position="322"/>
        <end position="339"/>
    </location>
</feature>
<feature type="compositionally biased region" description="Low complexity" evidence="1">
    <location>
        <begin position="16"/>
        <end position="29"/>
    </location>
</feature>
<feature type="compositionally biased region" description="Low complexity" evidence="1">
    <location>
        <begin position="653"/>
        <end position="679"/>
    </location>
</feature>
<dbReference type="SMART" id="SM01026">
    <property type="entry name" value="Beach"/>
    <property type="match status" value="1"/>
</dbReference>
<feature type="region of interest" description="Disordered" evidence="1">
    <location>
        <begin position="932"/>
        <end position="962"/>
    </location>
</feature>
<feature type="region of interest" description="Disordered" evidence="1">
    <location>
        <begin position="120"/>
        <end position="230"/>
    </location>
</feature>
<name>A0A7S1ZCU3_9STRA</name>
<evidence type="ECO:0000313" key="3">
    <source>
        <dbReference type="EMBL" id="CAD9335242.1"/>
    </source>
</evidence>
<dbReference type="CDD" id="cd06071">
    <property type="entry name" value="Beach"/>
    <property type="match status" value="1"/>
</dbReference>
<feature type="region of interest" description="Disordered" evidence="1">
    <location>
        <begin position="989"/>
        <end position="1008"/>
    </location>
</feature>
<feature type="compositionally biased region" description="Polar residues" evidence="1">
    <location>
        <begin position="703"/>
        <end position="718"/>
    </location>
</feature>
<feature type="region of interest" description="Disordered" evidence="1">
    <location>
        <begin position="491"/>
        <end position="732"/>
    </location>
</feature>
<sequence>MSMRRIMTSSPPPVHPTSTSSSPMEMSHSYLYNRSSPKSAAISSMLPSISTSHNDSYHYSRHNRMLSSSSMSSTTVTFPHKPSQTLNSEALCIRSRQRVLATTPCGFQYVASPLSKAVRSITKSSPPIPPPSPPSETSSLYPYPSFSNAPPLPSSYLSPTSHAHQKAEEEDTEKRQNYHRRTMLATHYPRTASSTVPSLPDWMSSPSHHYSPSSNSPPSAQLNDSMSPSIVPATSQFPNIKDYAAAAERYYLAWERARRYSMHHSPTHSNHSNSHLSPPSSYSSMNTSTLVRRTAKPTPPPPSLDKLEHEDKDSKPTHNSTSQSPNVSPSPYNPSLAPSWNTSNYNPAYSNNNSSIQKTFSYYDSSLTKQQHFKKEEEKYEEDTSYNRELSYSHSFQQYSHVNSQSPNNDNEIDKSSHSRLVYSSEMEPNSSASPLHNTATPDEVTIGMSSNAFCKLTIAQWDHCILVRAEGGRQGTLVLTPTHLIFRYDDMMDDNPPWEGDNPPFTEEKSKPNQTNVRLQPKNVEEEEEVDEDSGSEYESGFDSDDEMPLSLHPNSSIYNAEVHPIDDDHPTSPAPPHQRENPLSFDTNSQKGEVVLPPQSCFPTEGGKEPEELWLMRIRRERARRKMERGGDSTSSSSSESSYTSEEDDASQTTPPSQSSFPPFHSQQPKTTTSTSQLYSTPPPSHVQNGNLSYYRDISLVDTTTATAQQPQHSTQLPPPPPPKLDTNDSYEDFMNASLIRTIQEEARRRLRELEREENDSNFVSERLSSSLHEPQQQPPSPPRLPVETPLMTCASSTSSASCGGWWEKEQLRVIEARAKSYLQKLDDSIHSSSSSLSQQQQQEELHSYNHVVWRNSDQFAASTEEHFIQKQHPPSLPSSPREEEKETHQYKSFMMPIMPSITDGGNFVEVSHNDTGEYMNGILVVHGGEEDHSHKDIEEQSPPPSPPPPPPPPSQQVGLKEGEKMRFDEVKKDRDDAFAVIAVNQENYDAPPSPPSSQNLSNNATTKMVEQEQQPIAHDEETQVEVVADEDDDWWYMTGDDEPAKKRRRAKGIKWPLSKLAEAYPRTYMMRDVAMEIFAPSPTASTTGTSDQNANSIMSEKESFLLNESSHSLASVLSSNAAADQNGDSVPISKLSKLSFYIAIPDIPENDRTTNNDDDDEGDDNDFNNTSCSSSPVTNAIGHWREKRSQRQAQKKKAKSSSVTNNISRRETVLEKLKEYVPSLNMAYWHLMTMTKSSSLTRSLGSRELATSIGEDNKEDGSDGGGARSWMPTSLFRRRGYHRASSGGNTHSTNSNALHTLTRAWRKGHISNYDYLIRLNAIAGRSTHDPSLYPVMPWVLSNYTSETVPDLSDERNYRDMTRPMGALYPDRLRKFMDKYLSLCSMVDSAIPPFMYGSHYSSTGGVVLHFLLRVRPFAGLHRQLQGGHFDVADRLFYSIPHTWDMCARTSPTEVKELTPEWYSDPTFLQNKHGFNLGRRVGGKEIGDVELPPWANGSPTKFIEVMQNALESDVCSTMLPAWIDLIFGYKQNGSDARKAHNVFYHLTYYDTEDLAKIEDEALRTEMELHIADFGHCPMQLFFKSHPHKKAASLVSKSKDELRQIAGSREKGSSTMSPRRRLVTSALEEHN</sequence>
<feature type="region of interest" description="Disordered" evidence="1">
    <location>
        <begin position="1150"/>
        <end position="1210"/>
    </location>
</feature>
<dbReference type="EMBL" id="HBGN01021464">
    <property type="protein sequence ID" value="CAD9335242.1"/>
    <property type="molecule type" value="Transcribed_RNA"/>
</dbReference>
<feature type="compositionally biased region" description="Basic and acidic residues" evidence="1">
    <location>
        <begin position="932"/>
        <end position="941"/>
    </location>
</feature>
<evidence type="ECO:0000259" key="2">
    <source>
        <dbReference type="PROSITE" id="PS50197"/>
    </source>
</evidence>
<feature type="compositionally biased region" description="Pro residues" evidence="1">
    <location>
        <begin position="944"/>
        <end position="957"/>
    </location>
</feature>
<feature type="region of interest" description="Disordered" evidence="1">
    <location>
        <begin position="867"/>
        <end position="891"/>
    </location>
</feature>